<dbReference type="Proteomes" id="UP001189429">
    <property type="component" value="Unassembled WGS sequence"/>
</dbReference>
<dbReference type="EMBL" id="CAUYUJ010019455">
    <property type="protein sequence ID" value="CAK0891297.1"/>
    <property type="molecule type" value="Genomic_DNA"/>
</dbReference>
<evidence type="ECO:0000313" key="1">
    <source>
        <dbReference type="EMBL" id="CAK0891297.1"/>
    </source>
</evidence>
<accession>A0ABN9X157</accession>
<evidence type="ECO:0000313" key="2">
    <source>
        <dbReference type="Proteomes" id="UP001189429"/>
    </source>
</evidence>
<sequence>MASLLRHTLAPATTLERVELNLEWVFCLQQTLELTPPLHRLFTQLVDGMVAALSELQQGNAPPSLAAAAVDA</sequence>
<feature type="non-terminal residue" evidence="1">
    <location>
        <position position="72"/>
    </location>
</feature>
<name>A0ABN9X157_9DINO</name>
<comment type="caution">
    <text evidence="1">The sequence shown here is derived from an EMBL/GenBank/DDBJ whole genome shotgun (WGS) entry which is preliminary data.</text>
</comment>
<proteinExistence type="predicted"/>
<gene>
    <name evidence="1" type="ORF">PCOR1329_LOCUS71280</name>
</gene>
<organism evidence="1 2">
    <name type="scientific">Prorocentrum cordatum</name>
    <dbReference type="NCBI Taxonomy" id="2364126"/>
    <lineage>
        <taxon>Eukaryota</taxon>
        <taxon>Sar</taxon>
        <taxon>Alveolata</taxon>
        <taxon>Dinophyceae</taxon>
        <taxon>Prorocentrales</taxon>
        <taxon>Prorocentraceae</taxon>
        <taxon>Prorocentrum</taxon>
    </lineage>
</organism>
<reference evidence="1" key="1">
    <citation type="submission" date="2023-10" db="EMBL/GenBank/DDBJ databases">
        <authorList>
            <person name="Chen Y."/>
            <person name="Shah S."/>
            <person name="Dougan E. K."/>
            <person name="Thang M."/>
            <person name="Chan C."/>
        </authorList>
    </citation>
    <scope>NUCLEOTIDE SEQUENCE [LARGE SCALE GENOMIC DNA]</scope>
</reference>
<keyword evidence="2" id="KW-1185">Reference proteome</keyword>
<protein>
    <submittedName>
        <fullName evidence="1">Uncharacterized protein</fullName>
    </submittedName>
</protein>